<keyword evidence="5" id="KW-1133">Transmembrane helix</keyword>
<evidence type="ECO:0000313" key="10">
    <source>
        <dbReference type="EMBL" id="CEM15360.1"/>
    </source>
</evidence>
<feature type="region of interest" description="Disordered" evidence="8">
    <location>
        <begin position="529"/>
        <end position="549"/>
    </location>
</feature>
<evidence type="ECO:0000256" key="1">
    <source>
        <dbReference type="ARBA" id="ARBA00004370"/>
    </source>
</evidence>
<feature type="region of interest" description="Disordered" evidence="8">
    <location>
        <begin position="408"/>
        <end position="449"/>
    </location>
</feature>
<sequence length="549" mass="61891">MATLPVATLCGLLVLLLLDVPIPLFILLPLVVYAAGSVILTEFPWLLYGDPQKSHRKGRQTILAQWAAKAAESKEGVPFLIVHRTSSGEAPENTLAGLRHSIEKQAECVQIDTHLTKDFVTVVFQDKETGANLARLTGEDEGTTIFDVKFKDLRPLLETLKSLIPEDLPSIRTEGFGSEGQRLASFKEFLETLRSIEEEGGAKPLGPRKAVVCDWPPPPNLKKQGTEGNQAEEMATVEDAEKSEEAQKTNNKTEEKTKNLVKPIQPLLVFLWDAGETDDLPVRVVQWLRLFHRDQLTVLGTQFQDRLTDYLEREMPGCPRIYTQTEIVRLGWWWHLGLLPFFPLEISTRMFHCPLIDVDKFFRLARPELDRDYFEGMGCETERARLVKQIGENDARAADVMRRGAKALMEDGEEDEETEVEAEGGAPTVVEQSPSEVQSATGGGKKRPKKAPMGLFFVRATAHFMLGMRKFLLNQEGFWKHLRKRGMVTSAFLCNTEKEFEEAHRLRAVAVMTAQPSRYWQWVESRKGKHGLGEEGGQQLGKEDNKKAK</sequence>
<dbReference type="AlphaFoldDB" id="A0A0G4FMP2"/>
<dbReference type="EMBL" id="CDMZ01000485">
    <property type="protein sequence ID" value="CEM15360.1"/>
    <property type="molecule type" value="Genomic_DNA"/>
</dbReference>
<dbReference type="PANTHER" id="PTHR42758:SF2">
    <property type="entry name" value="PHOSPHATIDYLGLYCEROL PHOSPHOLIPASE C"/>
    <property type="match status" value="1"/>
</dbReference>
<keyword evidence="4" id="KW-0378">Hydrolase</keyword>
<feature type="domain" description="GP-PDE" evidence="9">
    <location>
        <begin position="78"/>
        <end position="193"/>
    </location>
</feature>
<evidence type="ECO:0000259" key="9">
    <source>
        <dbReference type="PROSITE" id="PS51704"/>
    </source>
</evidence>
<organism evidence="10">
    <name type="scientific">Chromera velia CCMP2878</name>
    <dbReference type="NCBI Taxonomy" id="1169474"/>
    <lineage>
        <taxon>Eukaryota</taxon>
        <taxon>Sar</taxon>
        <taxon>Alveolata</taxon>
        <taxon>Colpodellida</taxon>
        <taxon>Chromeraceae</taxon>
        <taxon>Chromera</taxon>
    </lineage>
</organism>
<dbReference type="PANTHER" id="PTHR42758">
    <property type="entry name" value="PHOSPHATIDYLGLYCEROL PHOSPHOLIPASE C"/>
    <property type="match status" value="1"/>
</dbReference>
<evidence type="ECO:0000256" key="3">
    <source>
        <dbReference type="ARBA" id="ARBA00022692"/>
    </source>
</evidence>
<protein>
    <recommendedName>
        <fullName evidence="9">GP-PDE domain-containing protein</fullName>
    </recommendedName>
</protein>
<evidence type="ECO:0000256" key="5">
    <source>
        <dbReference type="ARBA" id="ARBA00022989"/>
    </source>
</evidence>
<dbReference type="Pfam" id="PF03009">
    <property type="entry name" value="GDPD"/>
    <property type="match status" value="1"/>
</dbReference>
<keyword evidence="3" id="KW-0812">Transmembrane</keyword>
<accession>A0A0G4FMP2</accession>
<keyword evidence="7" id="KW-0472">Membrane</keyword>
<dbReference type="GO" id="GO:0046475">
    <property type="term" value="P:glycerophospholipid catabolic process"/>
    <property type="evidence" value="ECO:0007669"/>
    <property type="project" value="TreeGrafter"/>
</dbReference>
<evidence type="ECO:0000256" key="6">
    <source>
        <dbReference type="ARBA" id="ARBA00023098"/>
    </source>
</evidence>
<dbReference type="GO" id="GO:0005737">
    <property type="term" value="C:cytoplasm"/>
    <property type="evidence" value="ECO:0007669"/>
    <property type="project" value="UniProtKB-ARBA"/>
</dbReference>
<dbReference type="GO" id="GO:0008081">
    <property type="term" value="F:phosphoric diester hydrolase activity"/>
    <property type="evidence" value="ECO:0007669"/>
    <property type="project" value="InterPro"/>
</dbReference>
<dbReference type="SUPFAM" id="SSF51695">
    <property type="entry name" value="PLC-like phosphodiesterases"/>
    <property type="match status" value="1"/>
</dbReference>
<evidence type="ECO:0000256" key="8">
    <source>
        <dbReference type="SAM" id="MobiDB-lite"/>
    </source>
</evidence>
<dbReference type="GO" id="GO:0016020">
    <property type="term" value="C:membrane"/>
    <property type="evidence" value="ECO:0007669"/>
    <property type="project" value="UniProtKB-SubCell"/>
</dbReference>
<keyword evidence="6" id="KW-0443">Lipid metabolism</keyword>
<comment type="similarity">
    <text evidence="2">Belongs to the glycerophosphoryl diester phosphodiesterase family.</text>
</comment>
<name>A0A0G4FMP2_9ALVE</name>
<dbReference type="PROSITE" id="PS51704">
    <property type="entry name" value="GP_PDE"/>
    <property type="match status" value="1"/>
</dbReference>
<dbReference type="InterPro" id="IPR017946">
    <property type="entry name" value="PLC-like_Pdiesterase_TIM-brl"/>
</dbReference>
<gene>
    <name evidence="10" type="ORF">Cvel_3530</name>
</gene>
<dbReference type="InterPro" id="IPR030395">
    <property type="entry name" value="GP_PDE_dom"/>
</dbReference>
<feature type="region of interest" description="Disordered" evidence="8">
    <location>
        <begin position="200"/>
        <end position="232"/>
    </location>
</feature>
<evidence type="ECO:0000256" key="7">
    <source>
        <dbReference type="ARBA" id="ARBA00023136"/>
    </source>
</evidence>
<proteinExistence type="inferred from homology"/>
<dbReference type="Gene3D" id="3.20.20.190">
    <property type="entry name" value="Phosphatidylinositol (PI) phosphodiesterase"/>
    <property type="match status" value="1"/>
</dbReference>
<feature type="compositionally biased region" description="Acidic residues" evidence="8">
    <location>
        <begin position="410"/>
        <end position="422"/>
    </location>
</feature>
<evidence type="ECO:0000256" key="4">
    <source>
        <dbReference type="ARBA" id="ARBA00022801"/>
    </source>
</evidence>
<dbReference type="InterPro" id="IPR052271">
    <property type="entry name" value="GDPD-Related"/>
</dbReference>
<feature type="compositionally biased region" description="Polar residues" evidence="8">
    <location>
        <begin position="430"/>
        <end position="440"/>
    </location>
</feature>
<dbReference type="VEuPathDB" id="CryptoDB:Cvel_3530"/>
<reference evidence="10" key="1">
    <citation type="submission" date="2014-11" db="EMBL/GenBank/DDBJ databases">
        <authorList>
            <person name="Otto D Thomas"/>
            <person name="Naeem Raeece"/>
        </authorList>
    </citation>
    <scope>NUCLEOTIDE SEQUENCE</scope>
</reference>
<comment type="subcellular location">
    <subcellularLocation>
        <location evidence="1">Membrane</location>
    </subcellularLocation>
</comment>
<evidence type="ECO:0000256" key="2">
    <source>
        <dbReference type="ARBA" id="ARBA00007277"/>
    </source>
</evidence>